<dbReference type="PROSITE" id="PS50290">
    <property type="entry name" value="PI3_4_KINASE_3"/>
    <property type="match status" value="1"/>
</dbReference>
<proteinExistence type="predicted"/>
<sequence length="764" mass="85641">MESIEADLPPWKQVLPGEDFLLGKMFGRELVDQFQDLSLLKALDVKTMMVYLPLVLSHLEGLLETMDDTTCMEQSTEFLKLLICQHRPLKFRFLTLITQGLHKKAWNVSLLFRSDAYEATRIEFEALDREFLKKHSTAHSSVAEALQRNSSYGSSYVSCGYEEVMEDPKVLTAWTESVFFHPKTGIQLKDHMIGLRKITDCFSENACVLYIGHNLRGAANRDRASEVGKKMETLGLIKKESYLVPGGQFGLGKNVYKQTSKVQSTGAAIQKKQKADSGRVSVVSGDDSADLQMRDSELGDANTLELCISVYVDHLDLQSLSFWRDWIWTRPLEEKTDYGWAQVVHPFVALGVNELDQGESSIVHSNYIMISNSQERALVGSRVFVNKVFSSVARPGILSVQTTEEGVNIAETVSSFSQDAFLSFEPKVLVKAGDDLLQDMSVELMFRLFNFMWRVDRESFPDPEKVPYSYVYDVMPTGHKQGLMEVLTEVRPLNHYDWGTWVAERGSKSAEIRDMMLRSAAGSFVAAYVLGARDRHWDNIMVKNGSMLLHIDFGFVLGSTPPIDGPRFSISPDMEKAFTDVGIWNDFVELCGKAFTSLRRNAIYLVREVFLLFRHTGLKQSSVLKYMASKDSLDASAKDFESAEEYVCQQVRTASRQWATFMRSFAHDKVDPVYYKMLEAKFPPALLANAIIEAKEKKKHSGVEGATKGADSPGVARTSTGVAPGNDQPLSKRGTVSDKALKSAPDVMKLSDKLAAAFPFAKKK</sequence>
<dbReference type="GO" id="GO:0005737">
    <property type="term" value="C:cytoplasm"/>
    <property type="evidence" value="ECO:0007669"/>
    <property type="project" value="TreeGrafter"/>
</dbReference>
<name>A0A5J4YWQ8_PORPP</name>
<dbReference type="GO" id="GO:0052742">
    <property type="term" value="F:phosphatidylinositol kinase activity"/>
    <property type="evidence" value="ECO:0007669"/>
    <property type="project" value="TreeGrafter"/>
</dbReference>
<evidence type="ECO:0000313" key="5">
    <source>
        <dbReference type="EMBL" id="KAA8495605.1"/>
    </source>
</evidence>
<dbReference type="EMBL" id="VRMN01000003">
    <property type="protein sequence ID" value="KAA8495605.1"/>
    <property type="molecule type" value="Genomic_DNA"/>
</dbReference>
<dbReference type="GO" id="GO:0046854">
    <property type="term" value="P:phosphatidylinositol phosphate biosynthetic process"/>
    <property type="evidence" value="ECO:0007669"/>
    <property type="project" value="InterPro"/>
</dbReference>
<dbReference type="GO" id="GO:0016020">
    <property type="term" value="C:membrane"/>
    <property type="evidence" value="ECO:0007669"/>
    <property type="project" value="TreeGrafter"/>
</dbReference>
<organism evidence="5 6">
    <name type="scientific">Porphyridium purpureum</name>
    <name type="common">Red alga</name>
    <name type="synonym">Porphyridium cruentum</name>
    <dbReference type="NCBI Taxonomy" id="35688"/>
    <lineage>
        <taxon>Eukaryota</taxon>
        <taxon>Rhodophyta</taxon>
        <taxon>Bangiophyceae</taxon>
        <taxon>Porphyridiales</taxon>
        <taxon>Porphyridiaceae</taxon>
        <taxon>Porphyridium</taxon>
    </lineage>
</organism>
<feature type="domain" description="PI3K/PI4K catalytic" evidence="4">
    <location>
        <begin position="382"/>
        <end position="656"/>
    </location>
</feature>
<evidence type="ECO:0000259" key="4">
    <source>
        <dbReference type="PROSITE" id="PS50290"/>
    </source>
</evidence>
<dbReference type="PANTHER" id="PTHR10048">
    <property type="entry name" value="PHOSPHATIDYLINOSITOL KINASE"/>
    <property type="match status" value="1"/>
</dbReference>
<comment type="caution">
    <text evidence="5">The sequence shown here is derived from an EMBL/GenBank/DDBJ whole genome shotgun (WGS) entry which is preliminary data.</text>
</comment>
<dbReference type="InterPro" id="IPR036940">
    <property type="entry name" value="PI3/4_kinase_cat_sf"/>
</dbReference>
<evidence type="ECO:0000313" key="6">
    <source>
        <dbReference type="Proteomes" id="UP000324585"/>
    </source>
</evidence>
<protein>
    <submittedName>
        <fullName evidence="5">Phosphatidylinositol 3-kinase 1</fullName>
    </submittedName>
</protein>
<keyword evidence="6" id="KW-1185">Reference proteome</keyword>
<evidence type="ECO:0000256" key="2">
    <source>
        <dbReference type="ARBA" id="ARBA00022777"/>
    </source>
</evidence>
<dbReference type="SUPFAM" id="SSF56112">
    <property type="entry name" value="Protein kinase-like (PK-like)"/>
    <property type="match status" value="1"/>
</dbReference>
<dbReference type="InterPro" id="IPR000403">
    <property type="entry name" value="PI3/4_kinase_cat_dom"/>
</dbReference>
<dbReference type="GO" id="GO:0048015">
    <property type="term" value="P:phosphatidylinositol-mediated signaling"/>
    <property type="evidence" value="ECO:0007669"/>
    <property type="project" value="TreeGrafter"/>
</dbReference>
<dbReference type="Pfam" id="PF00454">
    <property type="entry name" value="PI3_PI4_kinase"/>
    <property type="match status" value="1"/>
</dbReference>
<dbReference type="InterPro" id="IPR015433">
    <property type="entry name" value="PI3/4_kinase"/>
</dbReference>
<keyword evidence="2 5" id="KW-0418">Kinase</keyword>
<dbReference type="Gene3D" id="3.30.1010.10">
    <property type="entry name" value="Phosphatidylinositol 3-kinase Catalytic Subunit, Chain A, domain 4"/>
    <property type="match status" value="1"/>
</dbReference>
<dbReference type="InterPro" id="IPR011009">
    <property type="entry name" value="Kinase-like_dom_sf"/>
</dbReference>
<accession>A0A5J4YWQ8</accession>
<dbReference type="SMART" id="SM00146">
    <property type="entry name" value="PI3Kc"/>
    <property type="match status" value="1"/>
</dbReference>
<gene>
    <name evidence="5" type="ORF">FVE85_1760</name>
</gene>
<dbReference type="OrthoDB" id="3237at2759"/>
<feature type="region of interest" description="Disordered" evidence="3">
    <location>
        <begin position="698"/>
        <end position="738"/>
    </location>
</feature>
<dbReference type="Proteomes" id="UP000324585">
    <property type="component" value="Unassembled WGS sequence"/>
</dbReference>
<evidence type="ECO:0000256" key="3">
    <source>
        <dbReference type="SAM" id="MobiDB-lite"/>
    </source>
</evidence>
<dbReference type="Gene3D" id="1.10.1070.11">
    <property type="entry name" value="Phosphatidylinositol 3-/4-kinase, catalytic domain"/>
    <property type="match status" value="1"/>
</dbReference>
<evidence type="ECO:0000256" key="1">
    <source>
        <dbReference type="ARBA" id="ARBA00022679"/>
    </source>
</evidence>
<dbReference type="AlphaFoldDB" id="A0A5J4YWQ8"/>
<reference evidence="6" key="1">
    <citation type="journal article" date="2019" name="Nat. Commun.">
        <title>Expansion of phycobilisome linker gene families in mesophilic red algae.</title>
        <authorList>
            <person name="Lee J."/>
            <person name="Kim D."/>
            <person name="Bhattacharya D."/>
            <person name="Yoon H.S."/>
        </authorList>
    </citation>
    <scope>NUCLEOTIDE SEQUENCE [LARGE SCALE GENOMIC DNA]</scope>
    <source>
        <strain evidence="6">CCMP 1328</strain>
    </source>
</reference>
<keyword evidence="1" id="KW-0808">Transferase</keyword>